<sequence>MLNIIYYYPLGNGAPSEVSRNILSNLANKNLHFNLLVFPQHCIRKEVIEGPYKKIEVASLRSILKLSENQIIHFTMAPGVFPNRRFLLYLLILMKKKRFIINYHGDPQTEFRVKLASRDLRCLFNIFDHIFTPYIIRSADKVIVNSIVMKTLFESKYNTKNLVVIPNGIDSSWMNSENTKYNLKGKDSGTYSLFYHGRLAPEKGVDILIKSIHILTEKYNKNVKLYVAGEGTQYKYLKELCLKLRIEKNVIFLGKIPNQTLKDYLCSVDAAIYPSIYEPFSLAVLEAFSTVNGPVIYSNKIGINDFVLKDGFTFYTFEPSVEGILDCITKIIEKNYDEEIHYKQKEFAHKYTWDKVVYEYVKIYQQYSSF</sequence>
<dbReference type="PANTHER" id="PTHR45947:SF3">
    <property type="entry name" value="SULFOQUINOVOSYL TRANSFERASE SQD2"/>
    <property type="match status" value="1"/>
</dbReference>
<accession>A0A0F8TZW8</accession>
<comment type="caution">
    <text evidence="4">The sequence shown here is derived from an EMBL/GenBank/DDBJ whole genome shotgun (WGS) entry which is preliminary data.</text>
</comment>
<feature type="domain" description="Glycosyltransferase subfamily 4-like N-terminal" evidence="2">
    <location>
        <begin position="59"/>
        <end position="172"/>
    </location>
</feature>
<dbReference type="PANTHER" id="PTHR45947">
    <property type="entry name" value="SULFOQUINOVOSYL TRANSFERASE SQD2"/>
    <property type="match status" value="1"/>
</dbReference>
<dbReference type="PATRIC" id="fig|2209.56.peg.4308"/>
<keyword evidence="6" id="KW-1185">Reference proteome</keyword>
<evidence type="ECO:0000313" key="4">
    <source>
        <dbReference type="EMBL" id="KKH84521.1"/>
    </source>
</evidence>
<organism evidence="4 5">
    <name type="scientific">Methanosarcina mazei</name>
    <name type="common">Methanosarcina frisia</name>
    <dbReference type="NCBI Taxonomy" id="2209"/>
    <lineage>
        <taxon>Archaea</taxon>
        <taxon>Methanobacteriati</taxon>
        <taxon>Methanobacteriota</taxon>
        <taxon>Stenosarchaea group</taxon>
        <taxon>Methanomicrobia</taxon>
        <taxon>Methanosarcinales</taxon>
        <taxon>Methanosarcinaceae</taxon>
        <taxon>Methanosarcina</taxon>
    </lineage>
</organism>
<proteinExistence type="predicted"/>
<dbReference type="EMBL" id="JJOS01000118">
    <property type="protein sequence ID" value="KKF99278.1"/>
    <property type="molecule type" value="Genomic_DNA"/>
</dbReference>
<name>A0A0F8TZW8_METMZ</name>
<dbReference type="InterPro" id="IPR050194">
    <property type="entry name" value="Glycosyltransferase_grp1"/>
</dbReference>
<protein>
    <recommendedName>
        <fullName evidence="7">Glycosyl transferase family 1 domain-containing protein</fullName>
    </recommendedName>
</protein>
<dbReference type="SUPFAM" id="SSF53756">
    <property type="entry name" value="UDP-Glycosyltransferase/glycogen phosphorylase"/>
    <property type="match status" value="1"/>
</dbReference>
<dbReference type="Proteomes" id="UP000034578">
    <property type="component" value="Unassembled WGS sequence"/>
</dbReference>
<dbReference type="Gene3D" id="3.40.50.2000">
    <property type="entry name" value="Glycogen Phosphorylase B"/>
    <property type="match status" value="2"/>
</dbReference>
<dbReference type="InterPro" id="IPR001296">
    <property type="entry name" value="Glyco_trans_1"/>
</dbReference>
<evidence type="ECO:0000313" key="6">
    <source>
        <dbReference type="Proteomes" id="UP000034578"/>
    </source>
</evidence>
<reference evidence="5 6" key="1">
    <citation type="journal article" date="2015" name="ISME J.">
        <title>Genomic and phenotypic differentiation among Methanosarcina mazei populations from Columbia River sediment.</title>
        <authorList>
            <person name="Youngblut N.D."/>
            <person name="Wirth J.S."/>
            <person name="Henriksen J.R."/>
            <person name="Smith M."/>
            <person name="Simon H."/>
            <person name="Metcalf W.W."/>
            <person name="Whitaker R.J."/>
        </authorList>
    </citation>
    <scope>NUCLEOTIDE SEQUENCE [LARGE SCALE GENOMIC DNA]</scope>
    <source>
        <strain evidence="4 5">1.H.M.2.1</strain>
        <strain evidence="3 6">2.F.A.2.4</strain>
    </source>
</reference>
<evidence type="ECO:0000259" key="1">
    <source>
        <dbReference type="Pfam" id="PF00534"/>
    </source>
</evidence>
<dbReference type="GO" id="GO:0016757">
    <property type="term" value="F:glycosyltransferase activity"/>
    <property type="evidence" value="ECO:0007669"/>
    <property type="project" value="InterPro"/>
</dbReference>
<evidence type="ECO:0000259" key="2">
    <source>
        <dbReference type="Pfam" id="PF13439"/>
    </source>
</evidence>
<dbReference type="Proteomes" id="UP000034152">
    <property type="component" value="Unassembled WGS sequence"/>
</dbReference>
<evidence type="ECO:0000313" key="5">
    <source>
        <dbReference type="Proteomes" id="UP000034152"/>
    </source>
</evidence>
<dbReference type="RefSeq" id="WP_048048250.1">
    <property type="nucleotide sequence ID" value="NZ_JJOS01000118.1"/>
</dbReference>
<gene>
    <name evidence="3" type="ORF">DU47_20745</name>
    <name evidence="4" type="ORF">DU80_19855</name>
</gene>
<feature type="domain" description="Glycosyl transferase family 1" evidence="1">
    <location>
        <begin position="185"/>
        <end position="337"/>
    </location>
</feature>
<dbReference type="EMBL" id="JJQU01000141">
    <property type="protein sequence ID" value="KKH84521.1"/>
    <property type="molecule type" value="Genomic_DNA"/>
</dbReference>
<dbReference type="InterPro" id="IPR028098">
    <property type="entry name" value="Glyco_trans_4-like_N"/>
</dbReference>
<dbReference type="Pfam" id="PF13439">
    <property type="entry name" value="Glyco_transf_4"/>
    <property type="match status" value="1"/>
</dbReference>
<dbReference type="AlphaFoldDB" id="A0A0F8TZW8"/>
<evidence type="ECO:0008006" key="7">
    <source>
        <dbReference type="Google" id="ProtNLM"/>
    </source>
</evidence>
<dbReference type="Pfam" id="PF00534">
    <property type="entry name" value="Glycos_transf_1"/>
    <property type="match status" value="1"/>
</dbReference>
<dbReference type="CDD" id="cd03801">
    <property type="entry name" value="GT4_PimA-like"/>
    <property type="match status" value="1"/>
</dbReference>
<evidence type="ECO:0000313" key="3">
    <source>
        <dbReference type="EMBL" id="KKF99278.1"/>
    </source>
</evidence>